<protein>
    <submittedName>
        <fullName evidence="1">Uncharacterized protein LOC114345344</fullName>
    </submittedName>
</protein>
<dbReference type="AlphaFoldDB" id="A0A6P7H2N2"/>
<name>A0A6P7H2N2_DIAVI</name>
<accession>A0A6P7H2N2</accession>
<organism evidence="1">
    <name type="scientific">Diabrotica virgifera virgifera</name>
    <name type="common">western corn rootworm</name>
    <dbReference type="NCBI Taxonomy" id="50390"/>
    <lineage>
        <taxon>Eukaryota</taxon>
        <taxon>Metazoa</taxon>
        <taxon>Ecdysozoa</taxon>
        <taxon>Arthropoda</taxon>
        <taxon>Hexapoda</taxon>
        <taxon>Insecta</taxon>
        <taxon>Pterygota</taxon>
        <taxon>Neoptera</taxon>
        <taxon>Endopterygota</taxon>
        <taxon>Coleoptera</taxon>
        <taxon>Polyphaga</taxon>
        <taxon>Cucujiformia</taxon>
        <taxon>Chrysomeloidea</taxon>
        <taxon>Chrysomelidae</taxon>
        <taxon>Galerucinae</taxon>
        <taxon>Diabroticina</taxon>
        <taxon>Diabroticites</taxon>
        <taxon>Diabrotica</taxon>
    </lineage>
</organism>
<sequence>MEKLRFDFKMVGAQDGKTNMMCITSIGTPDGKTFLLPDEFQPANLHKETYKTQVYARIKNSIKKRNKSRKVWITLTEELSKIYLDEDENLYFENQYLEELTESDSEPTSDVQVDTIQKLLEKLMENKEQTSEIQNLSKIAKDFMIEKFDGKNINANQWLSEFERECERCLILEEKKKIEILKFFLEKASIDWYSCMILKFTVESDWKDWKNNFCETFGSKGWSQIRYAYTFKYQIGSLLEYAIKKEKLLLQVSKSIDTSTLIDLIAISLPNNVADKIDREILQGTQDLYNEIGKLEHLATRSLMKKKIYAENKFKQSEEKLLVKYVKMQIEENGSILRRIAGLKKKKR</sequence>
<dbReference type="RefSeq" id="XP_028151968.1">
    <property type="nucleotide sequence ID" value="XM_028296167.1"/>
</dbReference>
<dbReference type="InParanoid" id="A0A6P7H2N2"/>
<evidence type="ECO:0000313" key="1">
    <source>
        <dbReference type="RefSeq" id="XP_028151968.1"/>
    </source>
</evidence>
<reference evidence="1" key="1">
    <citation type="submission" date="2025-08" db="UniProtKB">
        <authorList>
            <consortium name="RefSeq"/>
        </authorList>
    </citation>
    <scope>IDENTIFICATION</scope>
    <source>
        <tissue evidence="1">Whole insect</tissue>
    </source>
</reference>
<proteinExistence type="predicted"/>
<gene>
    <name evidence="1" type="primary">LOC114345344</name>
</gene>